<dbReference type="EMBL" id="JBHTIR010002366">
    <property type="protein sequence ID" value="MFD0853677.1"/>
    <property type="molecule type" value="Genomic_DNA"/>
</dbReference>
<organism evidence="1 2">
    <name type="scientific">Actinomadura adrarensis</name>
    <dbReference type="NCBI Taxonomy" id="1819600"/>
    <lineage>
        <taxon>Bacteria</taxon>
        <taxon>Bacillati</taxon>
        <taxon>Actinomycetota</taxon>
        <taxon>Actinomycetes</taxon>
        <taxon>Streptosporangiales</taxon>
        <taxon>Thermomonosporaceae</taxon>
        <taxon>Actinomadura</taxon>
    </lineage>
</organism>
<feature type="non-terminal residue" evidence="1">
    <location>
        <position position="64"/>
    </location>
</feature>
<reference evidence="2" key="1">
    <citation type="journal article" date="2019" name="Int. J. Syst. Evol. Microbiol.">
        <title>The Global Catalogue of Microorganisms (GCM) 10K type strain sequencing project: providing services to taxonomists for standard genome sequencing and annotation.</title>
        <authorList>
            <consortium name="The Broad Institute Genomics Platform"/>
            <consortium name="The Broad Institute Genome Sequencing Center for Infectious Disease"/>
            <person name="Wu L."/>
            <person name="Ma J."/>
        </authorList>
    </citation>
    <scope>NUCLEOTIDE SEQUENCE [LARGE SCALE GENOMIC DNA]</scope>
    <source>
        <strain evidence="2">JCM 31696</strain>
    </source>
</reference>
<sequence>MLRLWLDYEDLTRIRVTPGLSPIGHTVLSAQALRGTGPPSVPAAWRSRTCAQLTGPSRLLLDLV</sequence>
<name>A0ABW3CI51_9ACTN</name>
<evidence type="ECO:0000313" key="1">
    <source>
        <dbReference type="EMBL" id="MFD0853677.1"/>
    </source>
</evidence>
<dbReference type="Proteomes" id="UP001597083">
    <property type="component" value="Unassembled WGS sequence"/>
</dbReference>
<keyword evidence="2" id="KW-1185">Reference proteome</keyword>
<comment type="caution">
    <text evidence="1">The sequence shown here is derived from an EMBL/GenBank/DDBJ whole genome shotgun (WGS) entry which is preliminary data.</text>
</comment>
<evidence type="ECO:0000313" key="2">
    <source>
        <dbReference type="Proteomes" id="UP001597083"/>
    </source>
</evidence>
<protein>
    <submittedName>
        <fullName evidence="1">Uncharacterized protein</fullName>
    </submittedName>
</protein>
<proteinExistence type="predicted"/>
<accession>A0ABW3CI51</accession>
<gene>
    <name evidence="1" type="ORF">ACFQ07_15675</name>
</gene>